<feature type="region of interest" description="Disordered" evidence="1">
    <location>
        <begin position="216"/>
        <end position="245"/>
    </location>
</feature>
<feature type="transmembrane region" description="Helical" evidence="2">
    <location>
        <begin position="20"/>
        <end position="44"/>
    </location>
</feature>
<evidence type="ECO:0000313" key="3">
    <source>
        <dbReference type="EMBL" id="MFC7615389.1"/>
    </source>
</evidence>
<comment type="caution">
    <text evidence="3">The sequence shown here is derived from an EMBL/GenBank/DDBJ whole genome shotgun (WGS) entry which is preliminary data.</text>
</comment>
<dbReference type="EMBL" id="JBHTEY010000004">
    <property type="protein sequence ID" value="MFC7615389.1"/>
    <property type="molecule type" value="Genomic_DNA"/>
</dbReference>
<name>A0ABW2TQC1_9PSEU</name>
<feature type="transmembrane region" description="Helical" evidence="2">
    <location>
        <begin position="131"/>
        <end position="152"/>
    </location>
</feature>
<keyword evidence="2" id="KW-0472">Membrane</keyword>
<sequence>MDAALIGVQIWLFSWAPQTGHGLGVALGYLLLPLTMVVVGVVVYRERLSSWRRAAVLCAGVGAGAGVVLSGGLGWPTVLVALGLPLYFVVRRAFALDSIGAQLLELVVMLPVVAVVMVTRPSVGVVVGDAGLFGAVLLLGVLSAGGFTLYLTASRLLPFTLFGVLSNVEPVLLVVVALGVLGEPWKATDVFTYGPICLGLALLAVDARRARVRRGLSSPSREDGWRPGAEPAGGEGGGEDGRDYG</sequence>
<keyword evidence="4" id="KW-1185">Reference proteome</keyword>
<protein>
    <recommendedName>
        <fullName evidence="5">RarD protein</fullName>
    </recommendedName>
</protein>
<keyword evidence="2" id="KW-1133">Transmembrane helix</keyword>
<evidence type="ECO:0000256" key="2">
    <source>
        <dbReference type="SAM" id="Phobius"/>
    </source>
</evidence>
<evidence type="ECO:0000313" key="4">
    <source>
        <dbReference type="Proteomes" id="UP001596512"/>
    </source>
</evidence>
<keyword evidence="2" id="KW-0812">Transmembrane</keyword>
<feature type="transmembrane region" description="Helical" evidence="2">
    <location>
        <begin position="159"/>
        <end position="181"/>
    </location>
</feature>
<organism evidence="3 4">
    <name type="scientific">Actinokineospora soli</name>
    <dbReference type="NCBI Taxonomy" id="1048753"/>
    <lineage>
        <taxon>Bacteria</taxon>
        <taxon>Bacillati</taxon>
        <taxon>Actinomycetota</taxon>
        <taxon>Actinomycetes</taxon>
        <taxon>Pseudonocardiales</taxon>
        <taxon>Pseudonocardiaceae</taxon>
        <taxon>Actinokineospora</taxon>
    </lineage>
</organism>
<evidence type="ECO:0008006" key="5">
    <source>
        <dbReference type="Google" id="ProtNLM"/>
    </source>
</evidence>
<proteinExistence type="predicted"/>
<feature type="transmembrane region" description="Helical" evidence="2">
    <location>
        <begin position="102"/>
        <end position="119"/>
    </location>
</feature>
<evidence type="ECO:0000256" key="1">
    <source>
        <dbReference type="SAM" id="MobiDB-lite"/>
    </source>
</evidence>
<accession>A0ABW2TQC1</accession>
<dbReference type="Proteomes" id="UP001596512">
    <property type="component" value="Unassembled WGS sequence"/>
</dbReference>
<reference evidence="4" key="1">
    <citation type="journal article" date="2019" name="Int. J. Syst. Evol. Microbiol.">
        <title>The Global Catalogue of Microorganisms (GCM) 10K type strain sequencing project: providing services to taxonomists for standard genome sequencing and annotation.</title>
        <authorList>
            <consortium name="The Broad Institute Genomics Platform"/>
            <consortium name="The Broad Institute Genome Sequencing Center for Infectious Disease"/>
            <person name="Wu L."/>
            <person name="Ma J."/>
        </authorList>
    </citation>
    <scope>NUCLEOTIDE SEQUENCE [LARGE SCALE GENOMIC DNA]</scope>
    <source>
        <strain evidence="4">JCM 17695</strain>
    </source>
</reference>
<gene>
    <name evidence="3" type="ORF">ACFQV2_19670</name>
</gene>